<feature type="region of interest" description="Disordered" evidence="1">
    <location>
        <begin position="15"/>
        <end position="56"/>
    </location>
</feature>
<feature type="compositionally biased region" description="Polar residues" evidence="1">
    <location>
        <begin position="15"/>
        <end position="33"/>
    </location>
</feature>
<proteinExistence type="predicted"/>
<reference evidence="2" key="1">
    <citation type="submission" date="2013-03" db="EMBL/GenBank/DDBJ databases">
        <authorList>
            <person name="Ballestriero F."/>
        </authorList>
    </citation>
    <scope>NUCLEOTIDE SEQUENCE</scope>
</reference>
<sequence>MAGEGVWIPAKAGIQNQNSKMTKNRQQSISWQANGAGKGNNHSLQDAACQEYGQTH</sequence>
<evidence type="ECO:0000313" key="2">
    <source>
        <dbReference type="EMBL" id="AGO87456.1"/>
    </source>
</evidence>
<dbReference type="AlphaFoldDB" id="S4W400"/>
<dbReference type="EMBL" id="KC810034">
    <property type="protein sequence ID" value="AGO87456.1"/>
    <property type="molecule type" value="Genomic_DNA"/>
</dbReference>
<protein>
    <submittedName>
        <fullName evidence="2">Uncharacterized protein</fullName>
    </submittedName>
</protein>
<evidence type="ECO:0000256" key="1">
    <source>
        <dbReference type="SAM" id="MobiDB-lite"/>
    </source>
</evidence>
<accession>S4W400</accession>
<organism evidence="2">
    <name type="scientific">uncultured bacterium B19D1_C12D4_E9D6</name>
    <dbReference type="NCBI Taxonomy" id="1329637"/>
    <lineage>
        <taxon>Bacteria</taxon>
        <taxon>environmental samples</taxon>
    </lineage>
</organism>
<name>S4W400_9BACT</name>